<keyword evidence="1" id="KW-0472">Membrane</keyword>
<keyword evidence="1" id="KW-0812">Transmembrane</keyword>
<accession>A0A4Y1ZII6</accession>
<gene>
    <name evidence="2" type="ORF">NBRC111894_4347</name>
</gene>
<name>A0A4Y1ZII6_9BACL</name>
<reference evidence="2 3" key="1">
    <citation type="submission" date="2017-11" db="EMBL/GenBank/DDBJ databases">
        <title>Draft Genome Sequence of Sporolactobacillus inulinus NBRC 111894 Isolated from Koso, a Japanese Sugar-Vegetable Fermented Beverage.</title>
        <authorList>
            <person name="Chiou T.Y."/>
            <person name="Oshima K."/>
            <person name="Suda W."/>
            <person name="Hattori M."/>
            <person name="Takahashi T."/>
        </authorList>
    </citation>
    <scope>NUCLEOTIDE SEQUENCE [LARGE SCALE GENOMIC DNA]</scope>
    <source>
        <strain evidence="2 3">NBRC111894</strain>
    </source>
</reference>
<feature type="transmembrane region" description="Helical" evidence="1">
    <location>
        <begin position="50"/>
        <end position="71"/>
    </location>
</feature>
<comment type="caution">
    <text evidence="2">The sequence shown here is derived from an EMBL/GenBank/DDBJ whole genome shotgun (WGS) entry which is preliminary data.</text>
</comment>
<evidence type="ECO:0000256" key="1">
    <source>
        <dbReference type="SAM" id="Phobius"/>
    </source>
</evidence>
<proteinExistence type="predicted"/>
<keyword evidence="1" id="KW-1133">Transmembrane helix</keyword>
<organism evidence="2 3">
    <name type="scientific">Sporolactobacillus inulinus</name>
    <dbReference type="NCBI Taxonomy" id="2078"/>
    <lineage>
        <taxon>Bacteria</taxon>
        <taxon>Bacillati</taxon>
        <taxon>Bacillota</taxon>
        <taxon>Bacilli</taxon>
        <taxon>Bacillales</taxon>
        <taxon>Sporolactobacillaceae</taxon>
        <taxon>Sporolactobacillus</taxon>
    </lineage>
</organism>
<dbReference type="EMBL" id="BEXB01000062">
    <property type="protein sequence ID" value="GAY78793.1"/>
    <property type="molecule type" value="Genomic_DNA"/>
</dbReference>
<evidence type="ECO:0000313" key="2">
    <source>
        <dbReference type="EMBL" id="GAY78793.1"/>
    </source>
</evidence>
<dbReference type="AlphaFoldDB" id="A0A4Y1ZII6"/>
<dbReference type="Proteomes" id="UP000319716">
    <property type="component" value="Unassembled WGS sequence"/>
</dbReference>
<protein>
    <submittedName>
        <fullName evidence="2">Uncharacterized protein</fullName>
    </submittedName>
</protein>
<evidence type="ECO:0000313" key="3">
    <source>
        <dbReference type="Proteomes" id="UP000319716"/>
    </source>
</evidence>
<sequence length="73" mass="7793">MERTHSITAAVKNGPLLLLVRRSLGCGFSDLPGAGVGWGKISDGARIRSLVNKLSAVMIWGIALYLAFSLLPR</sequence>